<keyword evidence="11" id="KW-0969">Cilium</keyword>
<evidence type="ECO:0000259" key="9">
    <source>
        <dbReference type="Pfam" id="PF21158"/>
    </source>
</evidence>
<feature type="domain" description="Flagellar hook-associated protein 1 D2-like" evidence="9">
    <location>
        <begin position="334"/>
        <end position="412"/>
    </location>
</feature>
<dbReference type="GO" id="GO:0009424">
    <property type="term" value="C:bacterial-type flagellum hook"/>
    <property type="evidence" value="ECO:0007669"/>
    <property type="project" value="InterPro"/>
</dbReference>
<comment type="caution">
    <text evidence="11">The sequence shown here is derived from an EMBL/GenBank/DDBJ whole genome shotgun (WGS) entry which is preliminary data.</text>
</comment>
<keyword evidence="5" id="KW-0964">Secreted</keyword>
<feature type="domain" description="Flagellar hook-associated protein FlgK helical" evidence="10">
    <location>
        <begin position="93"/>
        <end position="323"/>
    </location>
</feature>
<dbReference type="SUPFAM" id="SSF64518">
    <property type="entry name" value="Phase 1 flagellin"/>
    <property type="match status" value="2"/>
</dbReference>
<dbReference type="RefSeq" id="WP_036194164.1">
    <property type="nucleotide sequence ID" value="NZ_AVPS01000006.1"/>
</dbReference>
<gene>
    <name evidence="11" type="primary">flgK</name>
    <name evidence="11" type="ORF">N792_10230</name>
</gene>
<evidence type="ECO:0000256" key="2">
    <source>
        <dbReference type="ARBA" id="ARBA00004613"/>
    </source>
</evidence>
<feature type="domain" description="Flagellar basal body rod protein N-terminal" evidence="7">
    <location>
        <begin position="5"/>
        <end position="34"/>
    </location>
</feature>
<dbReference type="Pfam" id="PF21158">
    <property type="entry name" value="flgK_1st_1"/>
    <property type="match status" value="1"/>
</dbReference>
<dbReference type="Pfam" id="PF22638">
    <property type="entry name" value="FlgK_D1"/>
    <property type="match status" value="1"/>
</dbReference>
<evidence type="ECO:0000259" key="10">
    <source>
        <dbReference type="Pfam" id="PF22638"/>
    </source>
</evidence>
<evidence type="ECO:0000259" key="7">
    <source>
        <dbReference type="Pfam" id="PF00460"/>
    </source>
</evidence>
<protein>
    <recommendedName>
        <fullName evidence="4">Flagellar hook-associated protein 1</fullName>
    </recommendedName>
</protein>
<evidence type="ECO:0000256" key="5">
    <source>
        <dbReference type="ARBA" id="ARBA00022525"/>
    </source>
</evidence>
<dbReference type="InterPro" id="IPR001444">
    <property type="entry name" value="Flag_bb_rod_N"/>
</dbReference>
<dbReference type="AlphaFoldDB" id="A0A0A0EMJ3"/>
<name>A0A0A0EMJ3_9GAMM</name>
<dbReference type="InterPro" id="IPR002371">
    <property type="entry name" value="FlgK"/>
</dbReference>
<evidence type="ECO:0000256" key="6">
    <source>
        <dbReference type="ARBA" id="ARBA00023143"/>
    </source>
</evidence>
<accession>A0A0A0EMJ3</accession>
<dbReference type="NCBIfam" id="TIGR02492">
    <property type="entry name" value="flgK_ends"/>
    <property type="match status" value="1"/>
</dbReference>
<dbReference type="PANTHER" id="PTHR30033:SF1">
    <property type="entry name" value="FLAGELLAR HOOK-ASSOCIATED PROTEIN 1"/>
    <property type="match status" value="1"/>
</dbReference>
<evidence type="ECO:0000256" key="4">
    <source>
        <dbReference type="ARBA" id="ARBA00016244"/>
    </source>
</evidence>
<keyword evidence="11" id="KW-0966">Cell projection</keyword>
<dbReference type="Pfam" id="PF00460">
    <property type="entry name" value="Flg_bb_rod"/>
    <property type="match status" value="1"/>
</dbReference>
<dbReference type="eggNOG" id="COG1256">
    <property type="taxonomic scope" value="Bacteria"/>
</dbReference>
<dbReference type="InterPro" id="IPR053927">
    <property type="entry name" value="FlgK_helical"/>
</dbReference>
<dbReference type="OrthoDB" id="9802553at2"/>
<dbReference type="GO" id="GO:0005576">
    <property type="term" value="C:extracellular region"/>
    <property type="evidence" value="ECO:0007669"/>
    <property type="project" value="UniProtKB-SubCell"/>
</dbReference>
<dbReference type="GO" id="GO:0005198">
    <property type="term" value="F:structural molecule activity"/>
    <property type="evidence" value="ECO:0007669"/>
    <property type="project" value="InterPro"/>
</dbReference>
<reference evidence="11 12" key="1">
    <citation type="submission" date="2013-08" db="EMBL/GenBank/DDBJ databases">
        <title>Genome sequencing of Lysobacter.</title>
        <authorList>
            <person name="Zhang S."/>
            <person name="Wang G."/>
        </authorList>
    </citation>
    <scope>NUCLEOTIDE SEQUENCE [LARGE SCALE GENOMIC DNA]</scope>
    <source>
        <strain evidence="11 12">Ko07</strain>
    </source>
</reference>
<evidence type="ECO:0000313" key="12">
    <source>
        <dbReference type="Proteomes" id="UP000030017"/>
    </source>
</evidence>
<dbReference type="PANTHER" id="PTHR30033">
    <property type="entry name" value="FLAGELLAR HOOK-ASSOCIATED PROTEIN 1"/>
    <property type="match status" value="1"/>
</dbReference>
<evidence type="ECO:0000313" key="11">
    <source>
        <dbReference type="EMBL" id="KGM51505.1"/>
    </source>
</evidence>
<dbReference type="Pfam" id="PF06429">
    <property type="entry name" value="Flg_bbr_C"/>
    <property type="match status" value="1"/>
</dbReference>
<organism evidence="11 12">
    <name type="scientific">Lysobacter concretionis Ko07 = DSM 16239</name>
    <dbReference type="NCBI Taxonomy" id="1122185"/>
    <lineage>
        <taxon>Bacteria</taxon>
        <taxon>Pseudomonadati</taxon>
        <taxon>Pseudomonadota</taxon>
        <taxon>Gammaproteobacteria</taxon>
        <taxon>Lysobacterales</taxon>
        <taxon>Lysobacteraceae</taxon>
        <taxon>Novilysobacter</taxon>
    </lineage>
</organism>
<comment type="subcellular location">
    <subcellularLocation>
        <location evidence="1">Bacterial flagellum</location>
    </subcellularLocation>
    <subcellularLocation>
        <location evidence="2">Secreted</location>
    </subcellularLocation>
</comment>
<evidence type="ECO:0000256" key="1">
    <source>
        <dbReference type="ARBA" id="ARBA00004365"/>
    </source>
</evidence>
<keyword evidence="6" id="KW-0975">Bacterial flagellum</keyword>
<dbReference type="EMBL" id="AVPS01000006">
    <property type="protein sequence ID" value="KGM51505.1"/>
    <property type="molecule type" value="Genomic_DNA"/>
</dbReference>
<evidence type="ECO:0000256" key="3">
    <source>
        <dbReference type="ARBA" id="ARBA00009677"/>
    </source>
</evidence>
<comment type="similarity">
    <text evidence="3">Belongs to the flagella basal body rod proteins family.</text>
</comment>
<feature type="domain" description="Flagellar basal-body/hook protein C-terminal" evidence="8">
    <location>
        <begin position="585"/>
        <end position="623"/>
    </location>
</feature>
<keyword evidence="11" id="KW-0282">Flagellum</keyword>
<dbReference type="InterPro" id="IPR010930">
    <property type="entry name" value="Flg_bb/hook_C_dom"/>
</dbReference>
<evidence type="ECO:0000259" key="8">
    <source>
        <dbReference type="Pfam" id="PF06429"/>
    </source>
</evidence>
<dbReference type="STRING" id="1122185.N792_10230"/>
<keyword evidence="12" id="KW-1185">Reference proteome</keyword>
<dbReference type="GO" id="GO:0044780">
    <property type="term" value="P:bacterial-type flagellum assembly"/>
    <property type="evidence" value="ECO:0007669"/>
    <property type="project" value="InterPro"/>
</dbReference>
<dbReference type="Proteomes" id="UP000030017">
    <property type="component" value="Unassembled WGS sequence"/>
</dbReference>
<sequence length="627" mass="64105">MSGLLSTGSSALLAFQRALNTVGHNVANASTPGYSRQRVDFAARPGQSTTAGYIGAGVDVAGLQRLADGLVFGRQIDSSAEIGRLGQLSAMATRLDKLVSDPASGLAAPWSAFFTAAEGVSAEPTSPSARNALLAAGQQLATRWSNLDGQMASQETEVNQRIKAQVATANQLASEIALLNRDIAASRTNATPDLIDQRALRIDQLANLVGAHTVAQDDGSLNVFTTGGQPLVLGTRTMSLGTVADPYNADRLQLSLETTGGGSVPLSASTVSGEVGGLLEFRSRVLDPARAELGRLATAFAEAFNATQRAGVDYNGAPGADFFSLPSPRIDRHTGNTGTATFDASIGDIGALKGNDLVLRFDGGTWAATRADTGEAVPVTGSGTAADPLRIDGVELVMGGTPANGDRFSLRPTSGAAGGLKVALTDPARIAAAAPLETSADSSNVGNAKAGASKITDAAAFAGFAGASIEFIDAGQYTIDGAGPFAYTPGTPITGNGWSLKLDGIPAAGDQFSLSRTPPRSSDNANALNLAATDKQDLLTGGTLSLTNGLSQLTGKTGGEARHAALNLEAQVAIHGQVIAERESVSGVNLDEEATDLLRYQQAYQAAAQVIATADSLFQSLLNAVRR</sequence>
<proteinExistence type="inferred from homology"/>
<dbReference type="PRINTS" id="PR01005">
    <property type="entry name" value="FLGHOOKAP1"/>
</dbReference>
<dbReference type="InterPro" id="IPR049119">
    <property type="entry name" value="FlgK_D2-like"/>
</dbReference>